<name>A0A948TF92_9GAMM</name>
<dbReference type="InterPro" id="IPR036986">
    <property type="entry name" value="S4_RNA-bd_sf"/>
</dbReference>
<evidence type="ECO:0000256" key="6">
    <source>
        <dbReference type="RuleBase" id="RU362028"/>
    </source>
</evidence>
<dbReference type="CDD" id="cd02869">
    <property type="entry name" value="PseudoU_synth_RluA_like"/>
    <property type="match status" value="1"/>
</dbReference>
<dbReference type="GO" id="GO:0160140">
    <property type="term" value="F:23S rRNA pseudouridine(1911/1915/1917) synthase activity"/>
    <property type="evidence" value="ECO:0007669"/>
    <property type="project" value="UniProtKB-EC"/>
</dbReference>
<evidence type="ECO:0000256" key="5">
    <source>
        <dbReference type="PROSITE-ProRule" id="PRU00182"/>
    </source>
</evidence>
<dbReference type="PANTHER" id="PTHR21600">
    <property type="entry name" value="MITOCHONDRIAL RNA PSEUDOURIDINE SYNTHASE"/>
    <property type="match status" value="1"/>
</dbReference>
<dbReference type="InterPro" id="IPR002942">
    <property type="entry name" value="S4_RNA-bd"/>
</dbReference>
<dbReference type="Gene3D" id="3.30.2350.10">
    <property type="entry name" value="Pseudouridine synthase"/>
    <property type="match status" value="1"/>
</dbReference>
<keyword evidence="2 6" id="KW-0413">Isomerase</keyword>
<proteinExistence type="inferred from homology"/>
<sequence length="323" mass="35802">MGAEITLQVSDEFHGKRLDAVLGGMIADYSRSALRTLIDEGQVSVDGTVQTKASFKVSAGQTLLVKMPEPEDLDAKPQDLPLDIVYHDDDVLVINKPIDFVVHPGAGVKDGTVMNAVLYHFPQTSTLARAGIVHRLDKDTSGLMVIALSQVAQHKLIKAISKHLVVREYEAIVDGELTAGGTIDAPIGRDLNNRTRMAVMPEGMGREAVTHYRVMEHFRAHTRIKLRLETGRTHQIRVHMAYLHHPLLGDQQYGGRRIKHIAGASEQLDTALNNYRHQALHASHIEFEHPVSGEHMAFDAPLPAKMQHLIELLRADYAEHGAY</sequence>
<dbReference type="Proteomes" id="UP000733611">
    <property type="component" value="Unassembled WGS sequence"/>
</dbReference>
<dbReference type="InterPro" id="IPR006224">
    <property type="entry name" value="PsdUridine_synth_RluA-like_CS"/>
</dbReference>
<dbReference type="NCBIfam" id="TIGR00005">
    <property type="entry name" value="rluA_subfam"/>
    <property type="match status" value="1"/>
</dbReference>
<dbReference type="Pfam" id="PF01479">
    <property type="entry name" value="S4"/>
    <property type="match status" value="1"/>
</dbReference>
<dbReference type="GO" id="GO:0000455">
    <property type="term" value="P:enzyme-directed rRNA pseudouridine synthesis"/>
    <property type="evidence" value="ECO:0007669"/>
    <property type="project" value="UniProtKB-ARBA"/>
</dbReference>
<evidence type="ECO:0000313" key="8">
    <source>
        <dbReference type="EMBL" id="MBU3843785.1"/>
    </source>
</evidence>
<evidence type="ECO:0000259" key="7">
    <source>
        <dbReference type="SMART" id="SM00363"/>
    </source>
</evidence>
<comment type="caution">
    <text evidence="8">The sequence shown here is derived from an EMBL/GenBank/DDBJ whole genome shotgun (WGS) entry which is preliminary data.</text>
</comment>
<keyword evidence="5" id="KW-0694">RNA-binding</keyword>
<evidence type="ECO:0000256" key="1">
    <source>
        <dbReference type="ARBA" id="ARBA00010876"/>
    </source>
</evidence>
<dbReference type="PROSITE" id="PS50889">
    <property type="entry name" value="S4"/>
    <property type="match status" value="1"/>
</dbReference>
<reference evidence="8" key="1">
    <citation type="journal article" date="2021" name="PeerJ">
        <title>Extensive microbial diversity within the chicken gut microbiome revealed by metagenomics and culture.</title>
        <authorList>
            <person name="Gilroy R."/>
            <person name="Ravi A."/>
            <person name="Getino M."/>
            <person name="Pursley I."/>
            <person name="Horton D.L."/>
            <person name="Alikhan N.F."/>
            <person name="Baker D."/>
            <person name="Gharbi K."/>
            <person name="Hall N."/>
            <person name="Watson M."/>
            <person name="Adriaenssens E.M."/>
            <person name="Foster-Nyarko E."/>
            <person name="Jarju S."/>
            <person name="Secka A."/>
            <person name="Antonio M."/>
            <person name="Oren A."/>
            <person name="Chaudhuri R.R."/>
            <person name="La Ragione R."/>
            <person name="Hildebrand F."/>
            <person name="Pallen M.J."/>
        </authorList>
    </citation>
    <scope>NUCLEOTIDE SEQUENCE</scope>
    <source>
        <strain evidence="8">378</strain>
    </source>
</reference>
<dbReference type="InterPro" id="IPR006145">
    <property type="entry name" value="PsdUridine_synth_RsuA/RluA"/>
</dbReference>
<dbReference type="PROSITE" id="PS01129">
    <property type="entry name" value="PSI_RLU"/>
    <property type="match status" value="1"/>
</dbReference>
<dbReference type="Gene3D" id="3.10.290.10">
    <property type="entry name" value="RNA-binding S4 domain"/>
    <property type="match status" value="1"/>
</dbReference>
<dbReference type="SUPFAM" id="SSF55120">
    <property type="entry name" value="Pseudouridine synthase"/>
    <property type="match status" value="1"/>
</dbReference>
<evidence type="ECO:0000256" key="2">
    <source>
        <dbReference type="ARBA" id="ARBA00023235"/>
    </source>
</evidence>
<dbReference type="PANTHER" id="PTHR21600:SF44">
    <property type="entry name" value="RIBOSOMAL LARGE SUBUNIT PSEUDOURIDINE SYNTHASE D"/>
    <property type="match status" value="1"/>
</dbReference>
<dbReference type="InterPro" id="IPR020103">
    <property type="entry name" value="PsdUridine_synth_cat_dom_sf"/>
</dbReference>
<dbReference type="AlphaFoldDB" id="A0A948TF92"/>
<dbReference type="EMBL" id="JAHLFE010000053">
    <property type="protein sequence ID" value="MBU3843785.1"/>
    <property type="molecule type" value="Genomic_DNA"/>
</dbReference>
<dbReference type="CDD" id="cd00165">
    <property type="entry name" value="S4"/>
    <property type="match status" value="1"/>
</dbReference>
<dbReference type="SMART" id="SM00363">
    <property type="entry name" value="S4"/>
    <property type="match status" value="1"/>
</dbReference>
<accession>A0A948TF92</accession>
<dbReference type="InterPro" id="IPR006225">
    <property type="entry name" value="PsdUridine_synth_RluC/D"/>
</dbReference>
<dbReference type="GO" id="GO:0003723">
    <property type="term" value="F:RNA binding"/>
    <property type="evidence" value="ECO:0007669"/>
    <property type="project" value="UniProtKB-KW"/>
</dbReference>
<dbReference type="Pfam" id="PF00849">
    <property type="entry name" value="PseudoU_synth_2"/>
    <property type="match status" value="1"/>
</dbReference>
<comment type="catalytic activity">
    <reaction evidence="3">
        <text>uridine(1911/1915/1917) in 23S rRNA = pseudouridine(1911/1915/1917) in 23S rRNA</text>
        <dbReference type="Rhea" id="RHEA:42524"/>
        <dbReference type="Rhea" id="RHEA-COMP:10097"/>
        <dbReference type="Rhea" id="RHEA-COMP:10098"/>
        <dbReference type="ChEBI" id="CHEBI:65314"/>
        <dbReference type="ChEBI" id="CHEBI:65315"/>
        <dbReference type="EC" id="5.4.99.23"/>
    </reaction>
</comment>
<reference evidence="8" key="2">
    <citation type="submission" date="2021-04" db="EMBL/GenBank/DDBJ databases">
        <authorList>
            <person name="Gilroy R."/>
        </authorList>
    </citation>
    <scope>NUCLEOTIDE SEQUENCE</scope>
    <source>
        <strain evidence="8">378</strain>
    </source>
</reference>
<evidence type="ECO:0000313" key="9">
    <source>
        <dbReference type="Proteomes" id="UP000733611"/>
    </source>
</evidence>
<gene>
    <name evidence="8" type="primary">rluD</name>
    <name evidence="8" type="ORF">H9847_02780</name>
</gene>
<feature type="domain" description="RNA-binding S4" evidence="7">
    <location>
        <begin position="16"/>
        <end position="81"/>
    </location>
</feature>
<evidence type="ECO:0000256" key="3">
    <source>
        <dbReference type="ARBA" id="ARBA00036882"/>
    </source>
</evidence>
<dbReference type="NCBIfam" id="NF008385">
    <property type="entry name" value="PRK11180.1"/>
    <property type="match status" value="1"/>
</dbReference>
<comment type="catalytic activity">
    <reaction evidence="6">
        <text>a uridine in RNA = a pseudouridine in RNA</text>
        <dbReference type="Rhea" id="RHEA:48348"/>
        <dbReference type="Rhea" id="RHEA-COMP:12068"/>
        <dbReference type="Rhea" id="RHEA-COMP:12069"/>
        <dbReference type="ChEBI" id="CHEBI:65314"/>
        <dbReference type="ChEBI" id="CHEBI:65315"/>
    </reaction>
</comment>
<dbReference type="SUPFAM" id="SSF55174">
    <property type="entry name" value="Alpha-L RNA-binding motif"/>
    <property type="match status" value="1"/>
</dbReference>
<protein>
    <recommendedName>
        <fullName evidence="6">Pseudouridine synthase</fullName>
        <ecNumber evidence="6">5.4.99.-</ecNumber>
    </recommendedName>
</protein>
<dbReference type="EC" id="5.4.99.-" evidence="6"/>
<comment type="similarity">
    <text evidence="1 6">Belongs to the pseudouridine synthase RluA family.</text>
</comment>
<evidence type="ECO:0000256" key="4">
    <source>
        <dbReference type="PIRSR" id="PIRSR606225-1"/>
    </source>
</evidence>
<feature type="active site" evidence="4">
    <location>
        <position position="137"/>
    </location>
</feature>
<comment type="function">
    <text evidence="6">Responsible for synthesis of pseudouridine from uracil.</text>
</comment>
<organism evidence="8 9">
    <name type="scientific">Candidatus Anaerobiospirillum pullicola</name>
    <dbReference type="NCBI Taxonomy" id="2838451"/>
    <lineage>
        <taxon>Bacteria</taxon>
        <taxon>Pseudomonadati</taxon>
        <taxon>Pseudomonadota</taxon>
        <taxon>Gammaproteobacteria</taxon>
        <taxon>Aeromonadales</taxon>
        <taxon>Succinivibrionaceae</taxon>
        <taxon>Anaerobiospirillum</taxon>
    </lineage>
</organism>
<dbReference type="InterPro" id="IPR050188">
    <property type="entry name" value="RluA_PseudoU_synthase"/>
</dbReference>